<evidence type="ECO:0000313" key="3">
    <source>
        <dbReference type="EMBL" id="CAI3619795.1"/>
    </source>
</evidence>
<dbReference type="EMBL" id="PDCJ01000001">
    <property type="protein sequence ID" value="PEG32492.1"/>
    <property type="molecule type" value="Genomic_DNA"/>
</dbReference>
<dbReference type="Proteomes" id="UP001189143">
    <property type="component" value="Unassembled WGS sequence"/>
</dbReference>
<dbReference type="Proteomes" id="UP000220840">
    <property type="component" value="Unassembled WGS sequence"/>
</dbReference>
<dbReference type="Proteomes" id="UP000431451">
    <property type="component" value="Unassembled WGS sequence"/>
</dbReference>
<dbReference type="OrthoDB" id="9786100at2"/>
<evidence type="ECO:0000313" key="2">
    <source>
        <dbReference type="EMBL" id="CAG9704588.1"/>
    </source>
</evidence>
<dbReference type="AlphaFoldDB" id="A0A2A7ML03"/>
<feature type="domain" description="LicD/FKTN/FKRP nucleotidyltransferase" evidence="1">
    <location>
        <begin position="34"/>
        <end position="258"/>
    </location>
</feature>
<dbReference type="PANTHER" id="PTHR43404">
    <property type="entry name" value="LIPOPOLYSACCHARIDE CHOLINEPHOSPHOTRANSFERASE LICD"/>
    <property type="match status" value="1"/>
</dbReference>
<evidence type="ECO:0000313" key="4">
    <source>
        <dbReference type="EMBL" id="PEG32492.1"/>
    </source>
</evidence>
<evidence type="ECO:0000313" key="6">
    <source>
        <dbReference type="Proteomes" id="UP000220840"/>
    </source>
</evidence>
<dbReference type="Pfam" id="PF04991">
    <property type="entry name" value="LicD"/>
    <property type="match status" value="1"/>
</dbReference>
<dbReference type="InterPro" id="IPR007074">
    <property type="entry name" value="LicD/FKTN/FKRP_NTP_transf"/>
</dbReference>
<keyword evidence="3" id="KW-0808">Transferase</keyword>
<dbReference type="Proteomes" id="UP000789738">
    <property type="component" value="Unassembled WGS sequence"/>
</dbReference>
<dbReference type="RefSeq" id="WP_058296635.1">
    <property type="nucleotide sequence ID" value="NZ_CAKJVD010000083.1"/>
</dbReference>
<dbReference type="InterPro" id="IPR052942">
    <property type="entry name" value="LPS_cholinephosphotransferase"/>
</dbReference>
<dbReference type="PANTHER" id="PTHR43404:SF2">
    <property type="entry name" value="LIPOPOLYSACCHARIDE CHOLINEPHOSPHOTRANSFERASE LICD"/>
    <property type="match status" value="1"/>
</dbReference>
<proteinExistence type="predicted"/>
<dbReference type="EMBL" id="CAMTCP010000237">
    <property type="protein sequence ID" value="CAI3619795.1"/>
    <property type="molecule type" value="Genomic_DNA"/>
</dbReference>
<dbReference type="EMBL" id="CAKJVE010000004">
    <property type="protein sequence ID" value="CAG9704588.1"/>
    <property type="molecule type" value="Genomic_DNA"/>
</dbReference>
<dbReference type="GO" id="GO:0009100">
    <property type="term" value="P:glycoprotein metabolic process"/>
    <property type="evidence" value="ECO:0007669"/>
    <property type="project" value="UniProtKB-ARBA"/>
</dbReference>
<evidence type="ECO:0000313" key="5">
    <source>
        <dbReference type="EMBL" id="VCT85895.1"/>
    </source>
</evidence>
<accession>A0A2A7ML03</accession>
<sequence>MNKNLYNDDEYVDLGLRDAQKLMTEILKEVHKICEKHNIKYFLDAGTLIGAVRHKGFIPWDDDLDIGMLREDYRKFLEIAKKELPDNLFLQTFDSDENYDIYQVPCKIRYNNTLFIQKVIAENPDMHNGIYIDVLPYDSLPKSKFVYKIQRKISNNIIKSFVRMREMPEKLTLKNKITHAIYKIVVNVLKDKGRQRLFYKLIKWNDVNSPYMAYGVDTPWDEYIYKKEDFFEVSKLEFEGEYFYAPKNPDAILTQLYGDYMTLPKEEERQWHAKIIKAHKSLIN</sequence>
<organism evidence="4 6">
    <name type="scientific">Clostridium neonatale</name>
    <dbReference type="NCBI Taxonomy" id="137838"/>
    <lineage>
        <taxon>Bacteria</taxon>
        <taxon>Bacillati</taxon>
        <taxon>Bacillota</taxon>
        <taxon>Clostridia</taxon>
        <taxon>Eubacteriales</taxon>
        <taxon>Clostridiaceae</taxon>
        <taxon>Clostridium</taxon>
    </lineage>
</organism>
<protein>
    <submittedName>
        <fullName evidence="4">LicD family protein</fullName>
    </submittedName>
    <submittedName>
        <fullName evidence="3">Lipopolysaccharide cholinephosphotransferase</fullName>
        <ecNumber evidence="3">2.7.8.-</ecNumber>
    </submittedName>
</protein>
<name>A0A2A7ML03_9CLOT</name>
<dbReference type="EC" id="2.7.8.-" evidence="3"/>
<reference evidence="4 6" key="1">
    <citation type="submission" date="2017-10" db="EMBL/GenBank/DDBJ databases">
        <title>Effective Description of Clostridium neonatale sp. nov. linked to necrotizing enterocolitis in neonates and a clarification of species assignable to the genus Clostridium (Prazmowski 1880) emend. Lawson and Rainey 2016.</title>
        <authorList>
            <person name="Bernard K."/>
            <person name="Burdz T."/>
            <person name="Wiebe D."/>
            <person name="Balcewich B."/>
            <person name="Alfa M."/>
            <person name="Bernier A.-M."/>
        </authorList>
    </citation>
    <scope>NUCLEOTIDE SEQUENCE [LARGE SCALE GENOMIC DNA]</scope>
    <source>
        <strain evidence="4 6">LCDC99A005</strain>
    </source>
</reference>
<evidence type="ECO:0000313" key="7">
    <source>
        <dbReference type="Proteomes" id="UP000431451"/>
    </source>
</evidence>
<gene>
    <name evidence="3" type="ORF">CNEO2_30050</name>
    <name evidence="2" type="ORF">CNEO_41353</name>
    <name evidence="5" type="ORF">CNEONATNEC25_03498</name>
    <name evidence="4" type="ORF">CQ394_12610</name>
</gene>
<keyword evidence="6" id="KW-1185">Reference proteome</keyword>
<evidence type="ECO:0000259" key="1">
    <source>
        <dbReference type="Pfam" id="PF04991"/>
    </source>
</evidence>
<dbReference type="STRING" id="137838.GCA_001458595_04012"/>
<reference evidence="3" key="4">
    <citation type="submission" date="2022-10" db="EMBL/GenBank/DDBJ databases">
        <authorList>
            <person name="Aires J."/>
            <person name="Mesa V."/>
        </authorList>
    </citation>
    <scope>NUCLEOTIDE SEQUENCE</scope>
    <source>
        <strain evidence="3">Clostridium neonatale JD116</strain>
    </source>
</reference>
<reference evidence="5 7" key="2">
    <citation type="submission" date="2018-06" db="EMBL/GenBank/DDBJ databases">
        <authorList>
            <consortium name="IHU Genomes"/>
        </authorList>
    </citation>
    <scope>NUCLEOTIDE SEQUENCE [LARGE SCALE GENOMIC DNA]</scope>
    <source>
        <strain evidence="5 7">NEC25</strain>
    </source>
</reference>
<reference evidence="2" key="3">
    <citation type="submission" date="2021-10" db="EMBL/GenBank/DDBJ databases">
        <authorList>
            <person name="Mesa V."/>
        </authorList>
    </citation>
    <scope>NUCLEOTIDE SEQUENCE</scope>
    <source>
        <strain evidence="2">CC3_PB</strain>
    </source>
</reference>
<dbReference type="EMBL" id="UWJD01000003">
    <property type="protein sequence ID" value="VCT85895.1"/>
    <property type="molecule type" value="Genomic_DNA"/>
</dbReference>
<dbReference type="GO" id="GO:0016740">
    <property type="term" value="F:transferase activity"/>
    <property type="evidence" value="ECO:0007669"/>
    <property type="project" value="UniProtKB-KW"/>
</dbReference>